<dbReference type="AlphaFoldDB" id="A0A0C2F1U6"/>
<dbReference type="InterPro" id="IPR011989">
    <property type="entry name" value="ARM-like"/>
</dbReference>
<sequence>MATRPQRANCDNAAGDSADAISQFAFKAESVTASVSSGPQDIDPWTLLDPTDVIGKMRKDFDELIASKKWQERKEAVDSMLSIMENSPRVAMSPELQQVISTLTKVLEKDVNINVSSVCAKVLAKLATSMRTDFAAVVPK</sequence>
<name>A0A0C2F1U6_9BILA</name>
<evidence type="ECO:0000313" key="2">
    <source>
        <dbReference type="Proteomes" id="UP000054047"/>
    </source>
</evidence>
<dbReference type="GO" id="GO:0007051">
    <property type="term" value="P:spindle organization"/>
    <property type="evidence" value="ECO:0007669"/>
    <property type="project" value="InterPro"/>
</dbReference>
<dbReference type="InterPro" id="IPR045110">
    <property type="entry name" value="XMAP215"/>
</dbReference>
<feature type="non-terminal residue" evidence="1">
    <location>
        <position position="140"/>
    </location>
</feature>
<gene>
    <name evidence="1" type="ORF">ANCDUO_27535</name>
</gene>
<evidence type="ECO:0000313" key="1">
    <source>
        <dbReference type="EMBL" id="KIH42480.1"/>
    </source>
</evidence>
<dbReference type="GO" id="GO:0061863">
    <property type="term" value="F:microtubule plus end polymerase"/>
    <property type="evidence" value="ECO:0007669"/>
    <property type="project" value="InterPro"/>
</dbReference>
<organism evidence="1 2">
    <name type="scientific">Ancylostoma duodenale</name>
    <dbReference type="NCBI Taxonomy" id="51022"/>
    <lineage>
        <taxon>Eukaryota</taxon>
        <taxon>Metazoa</taxon>
        <taxon>Ecdysozoa</taxon>
        <taxon>Nematoda</taxon>
        <taxon>Chromadorea</taxon>
        <taxon>Rhabditida</taxon>
        <taxon>Rhabditina</taxon>
        <taxon>Rhabditomorpha</taxon>
        <taxon>Strongyloidea</taxon>
        <taxon>Ancylostomatidae</taxon>
        <taxon>Ancylostomatinae</taxon>
        <taxon>Ancylostoma</taxon>
    </lineage>
</organism>
<dbReference type="InterPro" id="IPR016024">
    <property type="entry name" value="ARM-type_fold"/>
</dbReference>
<dbReference type="GO" id="GO:0046785">
    <property type="term" value="P:microtubule polymerization"/>
    <property type="evidence" value="ECO:0007669"/>
    <property type="project" value="InterPro"/>
</dbReference>
<dbReference type="SUPFAM" id="SSF48371">
    <property type="entry name" value="ARM repeat"/>
    <property type="match status" value="1"/>
</dbReference>
<dbReference type="EMBL" id="KN795635">
    <property type="protein sequence ID" value="KIH42480.1"/>
    <property type="molecule type" value="Genomic_DNA"/>
</dbReference>
<proteinExistence type="predicted"/>
<dbReference type="Gene3D" id="1.25.10.10">
    <property type="entry name" value="Leucine-rich Repeat Variant"/>
    <property type="match status" value="1"/>
</dbReference>
<dbReference type="GO" id="GO:0051010">
    <property type="term" value="F:microtubule plus-end binding"/>
    <property type="evidence" value="ECO:0007669"/>
    <property type="project" value="InterPro"/>
</dbReference>
<dbReference type="OrthoDB" id="205662at2759"/>
<dbReference type="Proteomes" id="UP000054047">
    <property type="component" value="Unassembled WGS sequence"/>
</dbReference>
<keyword evidence="2" id="KW-1185">Reference proteome</keyword>
<reference evidence="1 2" key="1">
    <citation type="submission" date="2013-12" db="EMBL/GenBank/DDBJ databases">
        <title>Draft genome of the parsitic nematode Ancylostoma duodenale.</title>
        <authorList>
            <person name="Mitreva M."/>
        </authorList>
    </citation>
    <scope>NUCLEOTIDE SEQUENCE [LARGE SCALE GENOMIC DNA]</scope>
    <source>
        <strain evidence="1 2">Zhejiang</strain>
    </source>
</reference>
<dbReference type="PANTHER" id="PTHR12609">
    <property type="entry name" value="MICROTUBULE ASSOCIATED PROTEIN XMAP215"/>
    <property type="match status" value="1"/>
</dbReference>
<dbReference type="GO" id="GO:0030951">
    <property type="term" value="P:establishment or maintenance of microtubule cytoskeleton polarity"/>
    <property type="evidence" value="ECO:0007669"/>
    <property type="project" value="InterPro"/>
</dbReference>
<protein>
    <recommendedName>
        <fullName evidence="3">TOG domain-containing protein</fullName>
    </recommendedName>
</protein>
<dbReference type="Pfam" id="PF21040">
    <property type="entry name" value="CEP104-like_TOG"/>
    <property type="match status" value="1"/>
</dbReference>
<accession>A0A0C2F1U6</accession>
<evidence type="ECO:0008006" key="3">
    <source>
        <dbReference type="Google" id="ProtNLM"/>
    </source>
</evidence>